<name>A0AAV4C1B8_9GAST</name>
<keyword evidence="2" id="KW-1185">Reference proteome</keyword>
<gene>
    <name evidence="1" type="ORF">PoB_005296000</name>
</gene>
<accession>A0AAV4C1B8</accession>
<sequence length="130" mass="14139">MPIASPQQTLCQARRPVEDFKPLKEGALHISLLSPSLKVWLSFVPIARPQQCDLRLSGFLSGQEASGGIRTHERTCPADLRAGLLSSVPPTPLPSLTRCVGRTHRVGVKIHWLGLGIEPVTCRIVSQTPC</sequence>
<dbReference type="AlphaFoldDB" id="A0AAV4C1B8"/>
<comment type="caution">
    <text evidence="1">The sequence shown here is derived from an EMBL/GenBank/DDBJ whole genome shotgun (WGS) entry which is preliminary data.</text>
</comment>
<evidence type="ECO:0000313" key="1">
    <source>
        <dbReference type="EMBL" id="GFO26455.1"/>
    </source>
</evidence>
<protein>
    <submittedName>
        <fullName evidence="1">Uncharacterized protein</fullName>
    </submittedName>
</protein>
<dbReference type="EMBL" id="BLXT01005830">
    <property type="protein sequence ID" value="GFO26455.1"/>
    <property type="molecule type" value="Genomic_DNA"/>
</dbReference>
<organism evidence="1 2">
    <name type="scientific">Plakobranchus ocellatus</name>
    <dbReference type="NCBI Taxonomy" id="259542"/>
    <lineage>
        <taxon>Eukaryota</taxon>
        <taxon>Metazoa</taxon>
        <taxon>Spiralia</taxon>
        <taxon>Lophotrochozoa</taxon>
        <taxon>Mollusca</taxon>
        <taxon>Gastropoda</taxon>
        <taxon>Heterobranchia</taxon>
        <taxon>Euthyneura</taxon>
        <taxon>Panpulmonata</taxon>
        <taxon>Sacoglossa</taxon>
        <taxon>Placobranchoidea</taxon>
        <taxon>Plakobranchidae</taxon>
        <taxon>Plakobranchus</taxon>
    </lineage>
</organism>
<dbReference type="Proteomes" id="UP000735302">
    <property type="component" value="Unassembled WGS sequence"/>
</dbReference>
<evidence type="ECO:0000313" key="2">
    <source>
        <dbReference type="Proteomes" id="UP000735302"/>
    </source>
</evidence>
<reference evidence="1 2" key="1">
    <citation type="journal article" date="2021" name="Elife">
        <title>Chloroplast acquisition without the gene transfer in kleptoplastic sea slugs, Plakobranchus ocellatus.</title>
        <authorList>
            <person name="Maeda T."/>
            <person name="Takahashi S."/>
            <person name="Yoshida T."/>
            <person name="Shimamura S."/>
            <person name="Takaki Y."/>
            <person name="Nagai Y."/>
            <person name="Toyoda A."/>
            <person name="Suzuki Y."/>
            <person name="Arimoto A."/>
            <person name="Ishii H."/>
            <person name="Satoh N."/>
            <person name="Nishiyama T."/>
            <person name="Hasebe M."/>
            <person name="Maruyama T."/>
            <person name="Minagawa J."/>
            <person name="Obokata J."/>
            <person name="Shigenobu S."/>
        </authorList>
    </citation>
    <scope>NUCLEOTIDE SEQUENCE [LARGE SCALE GENOMIC DNA]</scope>
</reference>
<proteinExistence type="predicted"/>